<dbReference type="AlphaFoldDB" id="A0A4R2C388"/>
<gene>
    <name evidence="10" type="ORF">EV184_10322</name>
</gene>
<dbReference type="GO" id="GO:0022857">
    <property type="term" value="F:transmembrane transporter activity"/>
    <property type="evidence" value="ECO:0007669"/>
    <property type="project" value="InterPro"/>
</dbReference>
<dbReference type="EMBL" id="SLVU01000003">
    <property type="protein sequence ID" value="TCN33009.1"/>
    <property type="molecule type" value="Genomic_DNA"/>
</dbReference>
<dbReference type="GO" id="GO:0043190">
    <property type="term" value="C:ATP-binding cassette (ABC) transporter complex"/>
    <property type="evidence" value="ECO:0007669"/>
    <property type="project" value="InterPro"/>
</dbReference>
<organism evidence="10 11">
    <name type="scientific">Sinorhizobium americanum</name>
    <dbReference type="NCBI Taxonomy" id="194963"/>
    <lineage>
        <taxon>Bacteria</taxon>
        <taxon>Pseudomonadati</taxon>
        <taxon>Pseudomonadota</taxon>
        <taxon>Alphaproteobacteria</taxon>
        <taxon>Hyphomicrobiales</taxon>
        <taxon>Rhizobiaceae</taxon>
        <taxon>Sinorhizobium/Ensifer group</taxon>
        <taxon>Sinorhizobium</taxon>
    </lineage>
</organism>
<dbReference type="Proteomes" id="UP000295043">
    <property type="component" value="Unassembled WGS sequence"/>
</dbReference>
<evidence type="ECO:0000256" key="8">
    <source>
        <dbReference type="ARBA" id="ARBA00023136"/>
    </source>
</evidence>
<sequence>MTIEAPGSVVFRNVRKQFGAFVAIADLSLTIEPGTLVTLLGPSGCGKTTTLRMLAGLEHPTSGRILIGGKDVTMLPANERDVSMVFQSYALFPHMTALDNIAYGLESSGMKRREARERAEDGLALVGLAGMGQRLPAELSGGQQQRVAVARALVLEPQVLLLDEPLSNLDARLRRRVRTEIRELQQRLGFTAVYVTHDQDEALAVSDRIVVMKDGGIAQQGAPRDLYEVPASAFIADFMGEANVVACDVIAVEGGDVTIRVEQLTHRVPGRNVRPGPAKLAVRPNAITLKPARDGAFNGRITHAAYLGDRVEYEVKTAAGTLFVVDPAVEYAISPATEVTIGFKERGVAIICG</sequence>
<evidence type="ECO:0000256" key="5">
    <source>
        <dbReference type="ARBA" id="ARBA00022741"/>
    </source>
</evidence>
<dbReference type="InterPro" id="IPR003439">
    <property type="entry name" value="ABC_transporter-like_ATP-bd"/>
</dbReference>
<evidence type="ECO:0000256" key="4">
    <source>
        <dbReference type="ARBA" id="ARBA00022519"/>
    </source>
</evidence>
<keyword evidence="2" id="KW-0813">Transport</keyword>
<accession>A0A4R2C388</accession>
<keyword evidence="7" id="KW-1278">Translocase</keyword>
<comment type="caution">
    <text evidence="10">The sequence shown here is derived from an EMBL/GenBank/DDBJ whole genome shotgun (WGS) entry which is preliminary data.</text>
</comment>
<dbReference type="RefSeq" id="WP_132073284.1">
    <property type="nucleotide sequence ID" value="NZ_SLVU01000003.1"/>
</dbReference>
<keyword evidence="8" id="KW-0472">Membrane</keyword>
<evidence type="ECO:0000256" key="2">
    <source>
        <dbReference type="ARBA" id="ARBA00022448"/>
    </source>
</evidence>
<dbReference type="Pfam" id="PF00005">
    <property type="entry name" value="ABC_tran"/>
    <property type="match status" value="1"/>
</dbReference>
<dbReference type="GO" id="GO:0005524">
    <property type="term" value="F:ATP binding"/>
    <property type="evidence" value="ECO:0007669"/>
    <property type="project" value="UniProtKB-KW"/>
</dbReference>
<keyword evidence="5" id="KW-0547">Nucleotide-binding</keyword>
<dbReference type="InterPro" id="IPR008995">
    <property type="entry name" value="Mo/tungstate-bd_C_term_dom"/>
</dbReference>
<dbReference type="SUPFAM" id="SSF52540">
    <property type="entry name" value="P-loop containing nucleoside triphosphate hydrolases"/>
    <property type="match status" value="1"/>
</dbReference>
<dbReference type="InterPro" id="IPR027417">
    <property type="entry name" value="P-loop_NTPase"/>
</dbReference>
<dbReference type="GO" id="GO:0015697">
    <property type="term" value="P:quaternary ammonium group transport"/>
    <property type="evidence" value="ECO:0007669"/>
    <property type="project" value="UniProtKB-ARBA"/>
</dbReference>
<dbReference type="Pfam" id="PF08402">
    <property type="entry name" value="TOBE_2"/>
    <property type="match status" value="1"/>
</dbReference>
<dbReference type="PANTHER" id="PTHR42781">
    <property type="entry name" value="SPERMIDINE/PUTRESCINE IMPORT ATP-BINDING PROTEIN POTA"/>
    <property type="match status" value="1"/>
</dbReference>
<dbReference type="SUPFAM" id="SSF50331">
    <property type="entry name" value="MOP-like"/>
    <property type="match status" value="1"/>
</dbReference>
<evidence type="ECO:0000259" key="9">
    <source>
        <dbReference type="PROSITE" id="PS50893"/>
    </source>
</evidence>
<dbReference type="PROSITE" id="PS00211">
    <property type="entry name" value="ABC_TRANSPORTER_1"/>
    <property type="match status" value="1"/>
</dbReference>
<feature type="domain" description="ABC transporter" evidence="9">
    <location>
        <begin position="9"/>
        <end position="239"/>
    </location>
</feature>
<evidence type="ECO:0000256" key="7">
    <source>
        <dbReference type="ARBA" id="ARBA00022967"/>
    </source>
</evidence>
<dbReference type="SMART" id="SM00382">
    <property type="entry name" value="AAA"/>
    <property type="match status" value="1"/>
</dbReference>
<evidence type="ECO:0000256" key="1">
    <source>
        <dbReference type="ARBA" id="ARBA00005417"/>
    </source>
</evidence>
<dbReference type="Gene3D" id="3.40.50.300">
    <property type="entry name" value="P-loop containing nucleotide triphosphate hydrolases"/>
    <property type="match status" value="1"/>
</dbReference>
<dbReference type="InterPro" id="IPR050093">
    <property type="entry name" value="ABC_SmlMolc_Importer"/>
</dbReference>
<dbReference type="PROSITE" id="PS50893">
    <property type="entry name" value="ABC_TRANSPORTER_2"/>
    <property type="match status" value="1"/>
</dbReference>
<dbReference type="InterPro" id="IPR003593">
    <property type="entry name" value="AAA+_ATPase"/>
</dbReference>
<evidence type="ECO:0000313" key="10">
    <source>
        <dbReference type="EMBL" id="TCN33009.1"/>
    </source>
</evidence>
<evidence type="ECO:0000256" key="6">
    <source>
        <dbReference type="ARBA" id="ARBA00022840"/>
    </source>
</evidence>
<keyword evidence="3" id="KW-1003">Cell membrane</keyword>
<comment type="similarity">
    <text evidence="1">Belongs to the ABC transporter superfamily.</text>
</comment>
<keyword evidence="6 10" id="KW-0067">ATP-binding</keyword>
<evidence type="ECO:0000313" key="11">
    <source>
        <dbReference type="Proteomes" id="UP000295043"/>
    </source>
</evidence>
<dbReference type="InterPro" id="IPR017871">
    <property type="entry name" value="ABC_transporter-like_CS"/>
</dbReference>
<evidence type="ECO:0000256" key="3">
    <source>
        <dbReference type="ARBA" id="ARBA00022475"/>
    </source>
</evidence>
<proteinExistence type="inferred from homology"/>
<reference evidence="10 11" key="1">
    <citation type="submission" date="2019-03" db="EMBL/GenBank/DDBJ databases">
        <title>Genomic Encyclopedia of Type Strains, Phase IV (KMG-V): Genome sequencing to study the core and pangenomes of soil and plant-associated prokaryotes.</title>
        <authorList>
            <person name="Whitman W."/>
        </authorList>
    </citation>
    <scope>NUCLEOTIDE SEQUENCE [LARGE SCALE GENOMIC DNA]</scope>
    <source>
        <strain evidence="10 11">23C40</strain>
    </source>
</reference>
<dbReference type="Gene3D" id="2.40.50.100">
    <property type="match status" value="1"/>
</dbReference>
<name>A0A4R2C388_9HYPH</name>
<dbReference type="PANTHER" id="PTHR42781:SF1">
    <property type="entry name" value="THIAMINE IMPORT ATP-BINDING PROTEIN THIQ"/>
    <property type="match status" value="1"/>
</dbReference>
<keyword evidence="4" id="KW-0997">Cell inner membrane</keyword>
<protein>
    <submittedName>
        <fullName evidence="10">Iron(III) transport system ATP-binding protein</fullName>
    </submittedName>
</protein>
<dbReference type="InterPro" id="IPR013611">
    <property type="entry name" value="Transp-assoc_OB_typ2"/>
</dbReference>
<dbReference type="GO" id="GO:0016887">
    <property type="term" value="F:ATP hydrolysis activity"/>
    <property type="evidence" value="ECO:0007669"/>
    <property type="project" value="InterPro"/>
</dbReference>
<dbReference type="FunFam" id="3.40.50.300:FF:000425">
    <property type="entry name" value="Probable ABC transporter, ATP-binding subunit"/>
    <property type="match status" value="1"/>
</dbReference>